<reference evidence="4 5" key="1">
    <citation type="journal article" date="2018" name="Int. J. Syst. Evol. Microbiol.">
        <title>Rubneribacter badeniensis gen. nov., sp. nov. and Enteroscipio rubneri gen. nov., sp. nov., new members of the Eggerthellaceae isolated from human faeces.</title>
        <authorList>
            <person name="Danylec N."/>
            <person name="Gobl A."/>
            <person name="Stoll D.A."/>
            <person name="Hetzer B."/>
            <person name="Kulling S.E."/>
            <person name="Huch M."/>
        </authorList>
    </citation>
    <scope>NUCLEOTIDE SEQUENCE [LARGE SCALE GENOMIC DNA]</scope>
    <source>
        <strain evidence="4 5">ResAG-85</strain>
    </source>
</reference>
<dbReference type="EMBL" id="PPEL01000006">
    <property type="protein sequence ID" value="PNV66181.1"/>
    <property type="molecule type" value="Genomic_DNA"/>
</dbReference>
<name>A0A2K2U792_9ACTN</name>
<evidence type="ECO:0000256" key="1">
    <source>
        <dbReference type="PIRSR" id="PIRSR640198-1"/>
    </source>
</evidence>
<dbReference type="InterPro" id="IPR003812">
    <property type="entry name" value="Fido"/>
</dbReference>
<dbReference type="InterPro" id="IPR036597">
    <property type="entry name" value="Fido-like_dom_sf"/>
</dbReference>
<evidence type="ECO:0000259" key="3">
    <source>
        <dbReference type="PROSITE" id="PS51459"/>
    </source>
</evidence>
<accession>A0A2K2U792</accession>
<protein>
    <submittedName>
        <fullName evidence="4">Cell filamentation protein Fic</fullName>
    </submittedName>
</protein>
<dbReference type="PROSITE" id="PS51459">
    <property type="entry name" value="FIDO"/>
    <property type="match status" value="1"/>
</dbReference>
<keyword evidence="2" id="KW-0547">Nucleotide-binding</keyword>
<dbReference type="Pfam" id="PF02661">
    <property type="entry name" value="Fic"/>
    <property type="match status" value="1"/>
</dbReference>
<dbReference type="InterPro" id="IPR040198">
    <property type="entry name" value="Fido_containing"/>
</dbReference>
<dbReference type="InterPro" id="IPR036388">
    <property type="entry name" value="WH-like_DNA-bd_sf"/>
</dbReference>
<feature type="domain" description="Fido" evidence="3">
    <location>
        <begin position="108"/>
        <end position="266"/>
    </location>
</feature>
<dbReference type="Gene3D" id="1.10.10.10">
    <property type="entry name" value="Winged helix-like DNA-binding domain superfamily/Winged helix DNA-binding domain"/>
    <property type="match status" value="1"/>
</dbReference>
<evidence type="ECO:0000313" key="5">
    <source>
        <dbReference type="Proteomes" id="UP000236488"/>
    </source>
</evidence>
<organism evidence="4 5">
    <name type="scientific">Rubneribacter badeniensis</name>
    <dbReference type="NCBI Taxonomy" id="2070688"/>
    <lineage>
        <taxon>Bacteria</taxon>
        <taxon>Bacillati</taxon>
        <taxon>Actinomycetota</taxon>
        <taxon>Coriobacteriia</taxon>
        <taxon>Eggerthellales</taxon>
        <taxon>Eggerthellaceae</taxon>
        <taxon>Rubneribacter</taxon>
    </lineage>
</organism>
<dbReference type="SUPFAM" id="SSF140931">
    <property type="entry name" value="Fic-like"/>
    <property type="match status" value="1"/>
</dbReference>
<feature type="binding site" evidence="2">
    <location>
        <begin position="201"/>
        <end position="208"/>
    </location>
    <ligand>
        <name>ATP</name>
        <dbReference type="ChEBI" id="CHEBI:30616"/>
    </ligand>
</feature>
<keyword evidence="2" id="KW-0067">ATP-binding</keyword>
<dbReference type="Gene3D" id="1.10.3290.10">
    <property type="entry name" value="Fido-like domain"/>
    <property type="match status" value="1"/>
</dbReference>
<dbReference type="PANTHER" id="PTHR13504">
    <property type="entry name" value="FIDO DOMAIN-CONTAINING PROTEIN DDB_G0283145"/>
    <property type="match status" value="1"/>
</dbReference>
<dbReference type="GO" id="GO:0005524">
    <property type="term" value="F:ATP binding"/>
    <property type="evidence" value="ECO:0007669"/>
    <property type="project" value="UniProtKB-KW"/>
</dbReference>
<dbReference type="Proteomes" id="UP000236488">
    <property type="component" value="Unassembled WGS sequence"/>
</dbReference>
<evidence type="ECO:0000313" key="4">
    <source>
        <dbReference type="EMBL" id="PNV66181.1"/>
    </source>
</evidence>
<feature type="binding site" evidence="2">
    <location>
        <begin position="239"/>
        <end position="240"/>
    </location>
    <ligand>
        <name>ATP</name>
        <dbReference type="ChEBI" id="CHEBI:30616"/>
    </ligand>
</feature>
<feature type="active site" evidence="1">
    <location>
        <position position="197"/>
    </location>
</feature>
<dbReference type="AlphaFoldDB" id="A0A2K2U792"/>
<gene>
    <name evidence="4" type="ORF">C2L80_02525</name>
</gene>
<evidence type="ECO:0000256" key="2">
    <source>
        <dbReference type="PIRSR" id="PIRSR640198-2"/>
    </source>
</evidence>
<dbReference type="PANTHER" id="PTHR13504:SF38">
    <property type="entry name" value="FIDO DOMAIN-CONTAINING PROTEIN"/>
    <property type="match status" value="1"/>
</dbReference>
<sequence length="348" mass="39325">MMQFDYSKKLSRLMSPEIMSALGNVREHRGRQSLYIATTPDILNSLEEVARIQSTGASNRIENISTTDKRLRELVEQKIEPRNRDEREISGYRYVLDMIHEPHGDIPVTPGVILQFHRDLYRYLDVSFAGRWKDTDNTIAERLPSGELVTRFAPTPSAATPGAVQEICDAYASEIKKGIYDPLLVSLVFVFDFVSIHPFNDGNGRMSRLLTLLLLYQNGYTVGKYVSIEAEIEKSKETYYEVLRASSTGWSEGKNDYTPFVTYLLGVIGACYATLDSRLSLLSSSESNESALEGYFDSLVASASKREIMDANPTMSQRTIERILQKLQAEGRIEKVGAARATRYRKTR</sequence>
<comment type="caution">
    <text evidence="4">The sequence shown here is derived from an EMBL/GenBank/DDBJ whole genome shotgun (WGS) entry which is preliminary data.</text>
</comment>
<proteinExistence type="predicted"/>
<keyword evidence="5" id="KW-1185">Reference proteome</keyword>